<gene>
    <name evidence="3" type="ORF">C1SCF055_LOCUS7669</name>
</gene>
<evidence type="ECO:0000313" key="5">
    <source>
        <dbReference type="EMBL" id="CAL4767047.1"/>
    </source>
</evidence>
<organism evidence="3">
    <name type="scientific">Cladocopium goreaui</name>
    <dbReference type="NCBI Taxonomy" id="2562237"/>
    <lineage>
        <taxon>Eukaryota</taxon>
        <taxon>Sar</taxon>
        <taxon>Alveolata</taxon>
        <taxon>Dinophyceae</taxon>
        <taxon>Suessiales</taxon>
        <taxon>Symbiodiniaceae</taxon>
        <taxon>Cladocopium</taxon>
    </lineage>
</organism>
<accession>A0A9P1BW79</accession>
<dbReference type="GO" id="GO:0016491">
    <property type="term" value="F:oxidoreductase activity"/>
    <property type="evidence" value="ECO:0007669"/>
    <property type="project" value="UniProtKB-KW"/>
</dbReference>
<dbReference type="Pfam" id="PF00248">
    <property type="entry name" value="Aldo_ket_red"/>
    <property type="match status" value="1"/>
</dbReference>
<dbReference type="OrthoDB" id="2310150at2759"/>
<comment type="caution">
    <text evidence="3">The sequence shown here is derived from an EMBL/GenBank/DDBJ whole genome shotgun (WGS) entry which is preliminary data.</text>
</comment>
<dbReference type="CDD" id="cd19075">
    <property type="entry name" value="AKR_AKR7A1-5"/>
    <property type="match status" value="1"/>
</dbReference>
<sequence>MVPVPILGTMNFGSEGQVKLPQAQSFLSSFVGSGVTKTTEGTAMVDTARMYQNACPEGDTETILGQIFDSLPSLSQRCHLATKASPQWSLTKASVIEQCNTCLEKLGVDCIDLFYLHAPDIKTDLDDTLDGINILHKDGKIKEFGLSNYPAWAVVDIWHRCKNRGMVLPTVYQGLYNVITRDMEREIVPVARHFGLRLYMYNPLAGGLLSGRYSKMEDVTGATTGRFSSEFDQAFGKTFKAGTDIYRKRYAKEPMFKALEILLKACGEAPSVAPETKLVSDNTTNVDGHKIRVVVSETSKAPSQPSTSIAEVALRWLIHHSYLRKGDGIIIGVSKESHLVSNLAAWKAGPLPEPILEACEEAWELCRTSCEPYFRGYGAKAGGIEHFLALQDENDQVPEEKKRKVSENGS</sequence>
<evidence type="ECO:0000313" key="4">
    <source>
        <dbReference type="EMBL" id="CAL1133110.1"/>
    </source>
</evidence>
<reference evidence="4" key="2">
    <citation type="submission" date="2024-04" db="EMBL/GenBank/DDBJ databases">
        <authorList>
            <person name="Chen Y."/>
            <person name="Shah S."/>
            <person name="Dougan E. K."/>
            <person name="Thang M."/>
            <person name="Chan C."/>
        </authorList>
    </citation>
    <scope>NUCLEOTIDE SEQUENCE [LARGE SCALE GENOMIC DNA]</scope>
</reference>
<reference evidence="3" key="1">
    <citation type="submission" date="2022-10" db="EMBL/GenBank/DDBJ databases">
        <authorList>
            <person name="Chen Y."/>
            <person name="Dougan E. K."/>
            <person name="Chan C."/>
            <person name="Rhodes N."/>
            <person name="Thang M."/>
        </authorList>
    </citation>
    <scope>NUCLEOTIDE SEQUENCE</scope>
</reference>
<name>A0A9P1BW79_9DINO</name>
<evidence type="ECO:0000313" key="6">
    <source>
        <dbReference type="Proteomes" id="UP001152797"/>
    </source>
</evidence>
<dbReference type="EMBL" id="CAMXCT010000510">
    <property type="protein sequence ID" value="CAI3979735.1"/>
    <property type="molecule type" value="Genomic_DNA"/>
</dbReference>
<dbReference type="AlphaFoldDB" id="A0A9P1BW79"/>
<dbReference type="PANTHER" id="PTHR43364">
    <property type="entry name" value="NADH-SPECIFIC METHYLGLYOXAL REDUCTASE-RELATED"/>
    <property type="match status" value="1"/>
</dbReference>
<dbReference type="PRINTS" id="PR00069">
    <property type="entry name" value="ALDKETRDTASE"/>
</dbReference>
<feature type="domain" description="NADP-dependent oxidoreductase" evidence="2">
    <location>
        <begin position="6"/>
        <end position="363"/>
    </location>
</feature>
<dbReference type="InterPro" id="IPR036812">
    <property type="entry name" value="NAD(P)_OxRdtase_dom_sf"/>
</dbReference>
<dbReference type="InterPro" id="IPR020471">
    <property type="entry name" value="AKR"/>
</dbReference>
<dbReference type="InterPro" id="IPR023210">
    <property type="entry name" value="NADP_OxRdtase_dom"/>
</dbReference>
<dbReference type="InterPro" id="IPR050523">
    <property type="entry name" value="AKR_Detox_Biosynth"/>
</dbReference>
<keyword evidence="6" id="KW-1185">Reference proteome</keyword>
<dbReference type="Proteomes" id="UP001152797">
    <property type="component" value="Unassembled WGS sequence"/>
</dbReference>
<dbReference type="Gene3D" id="3.20.20.100">
    <property type="entry name" value="NADP-dependent oxidoreductase domain"/>
    <property type="match status" value="1"/>
</dbReference>
<protein>
    <submittedName>
        <fullName evidence="5">Aflatoxin B1 aldehyde reductase member 4</fullName>
    </submittedName>
</protein>
<dbReference type="SUPFAM" id="SSF51430">
    <property type="entry name" value="NAD(P)-linked oxidoreductase"/>
    <property type="match status" value="1"/>
</dbReference>
<dbReference type="PANTHER" id="PTHR43364:SF4">
    <property type="entry name" value="NAD(P)-LINKED OXIDOREDUCTASE SUPERFAMILY PROTEIN"/>
    <property type="match status" value="1"/>
</dbReference>
<dbReference type="EMBL" id="CAMXCT020000510">
    <property type="protein sequence ID" value="CAL1133110.1"/>
    <property type="molecule type" value="Genomic_DNA"/>
</dbReference>
<keyword evidence="1" id="KW-0560">Oxidoreductase</keyword>
<evidence type="ECO:0000259" key="2">
    <source>
        <dbReference type="Pfam" id="PF00248"/>
    </source>
</evidence>
<dbReference type="EMBL" id="CAMXCT030000510">
    <property type="protein sequence ID" value="CAL4767047.1"/>
    <property type="molecule type" value="Genomic_DNA"/>
</dbReference>
<proteinExistence type="predicted"/>
<evidence type="ECO:0000256" key="1">
    <source>
        <dbReference type="ARBA" id="ARBA00023002"/>
    </source>
</evidence>
<evidence type="ECO:0000313" key="3">
    <source>
        <dbReference type="EMBL" id="CAI3979735.1"/>
    </source>
</evidence>